<feature type="coiled-coil region" evidence="1">
    <location>
        <begin position="46"/>
        <end position="104"/>
    </location>
</feature>
<evidence type="ECO:0008006" key="4">
    <source>
        <dbReference type="Google" id="ProtNLM"/>
    </source>
</evidence>
<dbReference type="EMBL" id="JBBPFD010000013">
    <property type="protein sequence ID" value="KAK7902025.1"/>
    <property type="molecule type" value="Genomic_DNA"/>
</dbReference>
<evidence type="ECO:0000313" key="3">
    <source>
        <dbReference type="Proteomes" id="UP001460270"/>
    </source>
</evidence>
<keyword evidence="3" id="KW-1185">Reference proteome</keyword>
<organism evidence="2 3">
    <name type="scientific">Mugilogobius chulae</name>
    <name type="common">yellowstripe goby</name>
    <dbReference type="NCBI Taxonomy" id="88201"/>
    <lineage>
        <taxon>Eukaryota</taxon>
        <taxon>Metazoa</taxon>
        <taxon>Chordata</taxon>
        <taxon>Craniata</taxon>
        <taxon>Vertebrata</taxon>
        <taxon>Euteleostomi</taxon>
        <taxon>Actinopterygii</taxon>
        <taxon>Neopterygii</taxon>
        <taxon>Teleostei</taxon>
        <taxon>Neoteleostei</taxon>
        <taxon>Acanthomorphata</taxon>
        <taxon>Gobiaria</taxon>
        <taxon>Gobiiformes</taxon>
        <taxon>Gobioidei</taxon>
        <taxon>Gobiidae</taxon>
        <taxon>Gobionellinae</taxon>
        <taxon>Mugilogobius</taxon>
    </lineage>
</organism>
<proteinExistence type="predicted"/>
<evidence type="ECO:0000256" key="1">
    <source>
        <dbReference type="SAM" id="Coils"/>
    </source>
</evidence>
<dbReference type="Gene3D" id="1.25.40.30">
    <property type="match status" value="1"/>
</dbReference>
<dbReference type="PANTHER" id="PTHR10292">
    <property type="entry name" value="CLATHRIN HEAVY CHAIN RELATED"/>
    <property type="match status" value="1"/>
</dbReference>
<gene>
    <name evidence="2" type="ORF">WMY93_018794</name>
</gene>
<protein>
    <recommendedName>
        <fullName evidence="4">Clathrin heavy chain linker domain-containing protein 1</fullName>
    </recommendedName>
</protein>
<dbReference type="InterPro" id="IPR012331">
    <property type="entry name" value="Clathrin_H-chain_linker"/>
</dbReference>
<keyword evidence="1" id="KW-0175">Coiled coil</keyword>
<sequence>MITLFGPLAWNWRTTGLFMTPEASSLQPRSLEACQTRAVCLKDRWISILHQENAELEQEIERQKSLREQSMWIAGLTVAESENSERLDKHVEQLQSRRAALLEEKSRCVLQRSEYKRLRCVYEHLCSWREEKQHDSSEELLHLLLHKVINTTVSEDDLLSLDTELLESEEPTGVNESEYLTKYLDRFVELFDSAQFREAAQHAALSPGGLMRNIHTVRCSKVHTLASVCFFFHVAVMLCPCSCSRPTEVTIHQHSPAPLLLLFHALLISTPVGQRLPESVSYECVCCALEQGNKQLITHAFMFDKLTYSERLGDVLAQYAQKNSSVYYSDMLLSLATVNYKACGSHRNMALSMSRRGLSHCTVDFMRRCKELTAEDYLWVFCQHPSLCLLQLLTMPEGGGAMLSVGVTCTALFSDTQLQEFALQLLDSLVKKGPGVLEAAILEDEASTVDEWNEIASVCSAVNRSDLSHTIVSILLSQSGTEVVSSDPEGALLTQHIFM</sequence>
<reference evidence="3" key="1">
    <citation type="submission" date="2024-04" db="EMBL/GenBank/DDBJ databases">
        <title>Salinicola lusitanus LLJ914,a marine bacterium isolated from the Okinawa Trough.</title>
        <authorList>
            <person name="Li J."/>
        </authorList>
    </citation>
    <scope>NUCLEOTIDE SEQUENCE [LARGE SCALE GENOMIC DNA]</scope>
</reference>
<dbReference type="InterPro" id="IPR016024">
    <property type="entry name" value="ARM-type_fold"/>
</dbReference>
<dbReference type="AlphaFoldDB" id="A0AAW0NV43"/>
<name>A0AAW0NV43_9GOBI</name>
<dbReference type="Proteomes" id="UP001460270">
    <property type="component" value="Unassembled WGS sequence"/>
</dbReference>
<evidence type="ECO:0000313" key="2">
    <source>
        <dbReference type="EMBL" id="KAK7902025.1"/>
    </source>
</evidence>
<dbReference type="SUPFAM" id="SSF48371">
    <property type="entry name" value="ARM repeat"/>
    <property type="match status" value="1"/>
</dbReference>
<accession>A0AAW0NV43</accession>
<dbReference type="PANTHER" id="PTHR10292:SF11">
    <property type="entry name" value="CLATHRIN HEAVY CHAIN LINKER DOMAIN-CONTAINING PROTEIN 1"/>
    <property type="match status" value="1"/>
</dbReference>
<comment type="caution">
    <text evidence="2">The sequence shown here is derived from an EMBL/GenBank/DDBJ whole genome shotgun (WGS) entry which is preliminary data.</text>
</comment>